<dbReference type="EMBL" id="JBHMAA010000032">
    <property type="protein sequence ID" value="MFB9952073.1"/>
    <property type="molecule type" value="Genomic_DNA"/>
</dbReference>
<sequence length="83" mass="9219">MSKRKTTPEEMLETAAIIHSATTAILLALTKTLEEAGVIQAEHFEANVRMLAERTAREKSKPMAEVMFDFADQLSRDEPEGIA</sequence>
<name>A0ABV6ARY3_9HYPH</name>
<keyword evidence="2" id="KW-1185">Reference proteome</keyword>
<protein>
    <submittedName>
        <fullName evidence="1">Uncharacterized protein</fullName>
    </submittedName>
</protein>
<evidence type="ECO:0000313" key="1">
    <source>
        <dbReference type="EMBL" id="MFB9952073.1"/>
    </source>
</evidence>
<organism evidence="1 2">
    <name type="scientific">Rhizobium puerariae</name>
    <dbReference type="NCBI Taxonomy" id="1585791"/>
    <lineage>
        <taxon>Bacteria</taxon>
        <taxon>Pseudomonadati</taxon>
        <taxon>Pseudomonadota</taxon>
        <taxon>Alphaproteobacteria</taxon>
        <taxon>Hyphomicrobiales</taxon>
        <taxon>Rhizobiaceae</taxon>
        <taxon>Rhizobium/Agrobacterium group</taxon>
        <taxon>Rhizobium</taxon>
    </lineage>
</organism>
<reference evidence="1 2" key="1">
    <citation type="submission" date="2024-09" db="EMBL/GenBank/DDBJ databases">
        <authorList>
            <person name="Sun Q."/>
            <person name="Mori K."/>
        </authorList>
    </citation>
    <scope>NUCLEOTIDE SEQUENCE [LARGE SCALE GENOMIC DNA]</scope>
    <source>
        <strain evidence="1 2">TBRC 4938</strain>
    </source>
</reference>
<accession>A0ABV6ARY3</accession>
<comment type="caution">
    <text evidence="1">The sequence shown here is derived from an EMBL/GenBank/DDBJ whole genome shotgun (WGS) entry which is preliminary data.</text>
</comment>
<dbReference type="Proteomes" id="UP001589692">
    <property type="component" value="Unassembled WGS sequence"/>
</dbReference>
<evidence type="ECO:0000313" key="2">
    <source>
        <dbReference type="Proteomes" id="UP001589692"/>
    </source>
</evidence>
<gene>
    <name evidence="1" type="ORF">ACFFP0_24760</name>
</gene>
<dbReference type="RefSeq" id="WP_377264890.1">
    <property type="nucleotide sequence ID" value="NZ_JBHMAA010000032.1"/>
</dbReference>
<proteinExistence type="predicted"/>